<dbReference type="NCBIfam" id="TIGR00097">
    <property type="entry name" value="HMP-P_kinase"/>
    <property type="match status" value="1"/>
</dbReference>
<accession>A0ABQ0Q627</accession>
<evidence type="ECO:0000256" key="2">
    <source>
        <dbReference type="ARBA" id="ARBA00012135"/>
    </source>
</evidence>
<protein>
    <recommendedName>
        <fullName evidence="2">hydroxymethylpyrimidine kinase</fullName>
        <ecNumber evidence="2">2.7.1.49</ecNumber>
    </recommendedName>
</protein>
<evidence type="ECO:0000313" key="4">
    <source>
        <dbReference type="EMBL" id="GBQ93085.1"/>
    </source>
</evidence>
<dbReference type="GO" id="GO:0016301">
    <property type="term" value="F:kinase activity"/>
    <property type="evidence" value="ECO:0007669"/>
    <property type="project" value="UniProtKB-KW"/>
</dbReference>
<gene>
    <name evidence="4" type="ORF">AA0535_2735</name>
</gene>
<reference evidence="4" key="1">
    <citation type="submission" date="2013-04" db="EMBL/GenBank/DDBJ databases">
        <title>The genome sequencing project of 58 acetic acid bacteria.</title>
        <authorList>
            <person name="Okamoto-Kainuma A."/>
            <person name="Ishikawa M."/>
            <person name="Umino S."/>
            <person name="Koizumi Y."/>
            <person name="Shiwa Y."/>
            <person name="Yoshikawa H."/>
            <person name="Matsutani M."/>
            <person name="Matsushita K."/>
        </authorList>
    </citation>
    <scope>NUCLEOTIDE SEQUENCE</scope>
    <source>
        <strain evidence="4">NRIC 0535</strain>
    </source>
</reference>
<dbReference type="InterPro" id="IPR013749">
    <property type="entry name" value="PM/HMP-P_kinase-1"/>
</dbReference>
<dbReference type="PANTHER" id="PTHR20858">
    <property type="entry name" value="PHOSPHOMETHYLPYRIMIDINE KINASE"/>
    <property type="match status" value="1"/>
</dbReference>
<dbReference type="EMBL" id="BAPV01000060">
    <property type="protein sequence ID" value="GBQ93085.1"/>
    <property type="molecule type" value="Genomic_DNA"/>
</dbReference>
<dbReference type="PANTHER" id="PTHR20858:SF17">
    <property type="entry name" value="HYDROXYMETHYLPYRIMIDINE_PHOSPHOMETHYLPYRIMIDINE KINASE THI20-RELATED"/>
    <property type="match status" value="1"/>
</dbReference>
<name>A0ABQ0Q627_9PROT</name>
<keyword evidence="5" id="KW-1185">Reference proteome</keyword>
<evidence type="ECO:0000313" key="5">
    <source>
        <dbReference type="Proteomes" id="UP001062776"/>
    </source>
</evidence>
<comment type="caution">
    <text evidence="4">The sequence shown here is derived from an EMBL/GenBank/DDBJ whole genome shotgun (WGS) entry which is preliminary data.</text>
</comment>
<evidence type="ECO:0000256" key="1">
    <source>
        <dbReference type="ARBA" id="ARBA00004948"/>
    </source>
</evidence>
<keyword evidence="4" id="KW-0808">Transferase</keyword>
<dbReference type="RefSeq" id="WP_264817252.1">
    <property type="nucleotide sequence ID" value="NZ_BAPV01000060.1"/>
</dbReference>
<organism evidence="4 5">
    <name type="scientific">Asaia krungthepensis NRIC 0535</name>
    <dbReference type="NCBI Taxonomy" id="1307925"/>
    <lineage>
        <taxon>Bacteria</taxon>
        <taxon>Pseudomonadati</taxon>
        <taxon>Pseudomonadota</taxon>
        <taxon>Alphaproteobacteria</taxon>
        <taxon>Acetobacterales</taxon>
        <taxon>Acetobacteraceae</taxon>
        <taxon>Asaia</taxon>
    </lineage>
</organism>
<feature type="domain" description="Pyridoxamine kinase/Phosphomethylpyrimidine kinase" evidence="3">
    <location>
        <begin position="12"/>
        <end position="252"/>
    </location>
</feature>
<keyword evidence="4" id="KW-0418">Kinase</keyword>
<dbReference type="SUPFAM" id="SSF53613">
    <property type="entry name" value="Ribokinase-like"/>
    <property type="match status" value="1"/>
</dbReference>
<dbReference type="EC" id="2.7.1.49" evidence="2"/>
<dbReference type="InterPro" id="IPR029056">
    <property type="entry name" value="Ribokinase-like"/>
</dbReference>
<evidence type="ECO:0000259" key="3">
    <source>
        <dbReference type="Pfam" id="PF08543"/>
    </source>
</evidence>
<sequence>MKGRVLVIAGSDSGGGAGIQADIKTISAFGGFAMTAITAVTAQNTQGVIGIEYLSPGLVADQIRVVLDDLGANIIKLGMLGNAAIMEAVGDTLARYPGIRCVIDPVMVATSGARLMTDDGEAAFARLYRHAFMLTPNLPELTALSGQGVETEGEMEHAATFLRAEHQIEWVLAKGGHLPGDLVVDILTGLEGSLRYQDPRIETLHTHGTGCTLASAIAVGLAQGASVRKAVAQARLFVRQAILQAPPWGKGSARPMNHAPNMKSPS</sequence>
<dbReference type="CDD" id="cd01169">
    <property type="entry name" value="HMPP_kinase"/>
    <property type="match status" value="1"/>
</dbReference>
<dbReference type="Proteomes" id="UP001062776">
    <property type="component" value="Unassembled WGS sequence"/>
</dbReference>
<proteinExistence type="predicted"/>
<dbReference type="Pfam" id="PF08543">
    <property type="entry name" value="Phos_pyr_kin"/>
    <property type="match status" value="1"/>
</dbReference>
<dbReference type="Gene3D" id="3.40.1190.20">
    <property type="match status" value="1"/>
</dbReference>
<dbReference type="InterPro" id="IPR004399">
    <property type="entry name" value="HMP/HMP-P_kinase_dom"/>
</dbReference>
<comment type="pathway">
    <text evidence="1">Cofactor biosynthesis; thiamine diphosphate biosynthesis.</text>
</comment>